<accession>A0A6I4WEH2</accession>
<reference evidence="2 3" key="1">
    <citation type="submission" date="2019-12" db="EMBL/GenBank/DDBJ databases">
        <title>Nocardia macrotermitis sp. nov. and Nocardia aurantia sp. nov., isolated from the gut of the fungus growing-termite Macrotermes natalensis.</title>
        <authorList>
            <person name="Christine B."/>
            <person name="Rene B."/>
        </authorList>
    </citation>
    <scope>NUCLEOTIDE SEQUENCE [LARGE SCALE GENOMIC DNA]</scope>
    <source>
        <strain evidence="2 3">DSM 102126</strain>
    </source>
</reference>
<dbReference type="InterPro" id="IPR051083">
    <property type="entry name" value="GrpII_Intron_Splice-Mob/Def"/>
</dbReference>
<dbReference type="Proteomes" id="UP000431901">
    <property type="component" value="Unassembled WGS sequence"/>
</dbReference>
<organism evidence="2 3">
    <name type="scientific">Actinomadura rayongensis</name>
    <dbReference type="NCBI Taxonomy" id="1429076"/>
    <lineage>
        <taxon>Bacteria</taxon>
        <taxon>Bacillati</taxon>
        <taxon>Actinomycetota</taxon>
        <taxon>Actinomycetes</taxon>
        <taxon>Streptosporangiales</taxon>
        <taxon>Thermomonosporaceae</taxon>
        <taxon>Actinomadura</taxon>
    </lineage>
</organism>
<gene>
    <name evidence="2" type="ORF">GQ466_12825</name>
</gene>
<proteinExistence type="predicted"/>
<comment type="caution">
    <text evidence="2">The sequence shown here is derived from an EMBL/GenBank/DDBJ whole genome shotgun (WGS) entry which is preliminary data.</text>
</comment>
<keyword evidence="2" id="KW-0695">RNA-directed DNA polymerase</keyword>
<dbReference type="GO" id="GO:0003964">
    <property type="term" value="F:RNA-directed DNA polymerase activity"/>
    <property type="evidence" value="ECO:0007669"/>
    <property type="project" value="UniProtKB-KW"/>
</dbReference>
<feature type="domain" description="Reverse transcriptase" evidence="1">
    <location>
        <begin position="1"/>
        <end position="266"/>
    </location>
</feature>
<dbReference type="PANTHER" id="PTHR34047:SF8">
    <property type="entry name" value="PROTEIN YKFC"/>
    <property type="match status" value="1"/>
</dbReference>
<dbReference type="AlphaFoldDB" id="A0A6I4WEH2"/>
<dbReference type="InterPro" id="IPR043502">
    <property type="entry name" value="DNA/RNA_pol_sf"/>
</dbReference>
<evidence type="ECO:0000313" key="2">
    <source>
        <dbReference type="EMBL" id="MXQ64922.1"/>
    </source>
</evidence>
<protein>
    <submittedName>
        <fullName evidence="2">RNA-directed DNA polymerase</fullName>
    </submittedName>
</protein>
<dbReference type="PROSITE" id="PS50878">
    <property type="entry name" value="RT_POL"/>
    <property type="match status" value="1"/>
</dbReference>
<dbReference type="RefSeq" id="WP_161103080.1">
    <property type="nucleotide sequence ID" value="NZ_JBHLYI010000001.1"/>
</dbReference>
<evidence type="ECO:0000259" key="1">
    <source>
        <dbReference type="PROSITE" id="PS50878"/>
    </source>
</evidence>
<dbReference type="PANTHER" id="PTHR34047">
    <property type="entry name" value="NUCLEAR INTRON MATURASE 1, MITOCHONDRIAL-RELATED"/>
    <property type="match status" value="1"/>
</dbReference>
<dbReference type="OrthoDB" id="3479340at2"/>
<name>A0A6I4WEH2_9ACTN</name>
<dbReference type="EMBL" id="WUTW01000002">
    <property type="protein sequence ID" value="MXQ64922.1"/>
    <property type="molecule type" value="Genomic_DNA"/>
</dbReference>
<dbReference type="InterPro" id="IPR000477">
    <property type="entry name" value="RT_dom"/>
</dbReference>
<evidence type="ECO:0000313" key="3">
    <source>
        <dbReference type="Proteomes" id="UP000431901"/>
    </source>
</evidence>
<sequence>MTHPAAHSLMPLLTDRVRLKRCARSCMRRPTGPGADGVTWAQYRDGLDDRIAELAAQLQIGEWRPGPVRSVDLPSWRKELRLSIPSVADRIVHRALRTAAEPVLDADAYPPWLFGWRRRAGRVDALTVAARHLGAGRSWVADLDVAAATSGAHLDDAVSWLARWVHDGSFLAVVRRALAALPMPLAPGSGLTPMLTNLRLVPVDEELGDLAVVRVTDNYTVFCTTSRAAERAAEAVTGALAACGLRPNHAKSKVWRPNPEDLYLAG</sequence>
<keyword evidence="3" id="KW-1185">Reference proteome</keyword>
<keyword evidence="2" id="KW-0548">Nucleotidyltransferase</keyword>
<dbReference type="SUPFAM" id="SSF56672">
    <property type="entry name" value="DNA/RNA polymerases"/>
    <property type="match status" value="1"/>
</dbReference>
<keyword evidence="2" id="KW-0808">Transferase</keyword>